<dbReference type="EMBL" id="AP012057">
    <property type="protein sequence ID" value="BAN04434.1"/>
    <property type="molecule type" value="Genomic_DNA"/>
</dbReference>
<dbReference type="OrthoDB" id="9429416at2"/>
<sequence>MSDLPEVPQFGALLRGHISSVPDEARPVFLSGLERSAAERYRQWAEQLPEYADELLGCARREDEIAELVADLFPVSAELQQQVDEAMPAAVALYYEVFAPHPPLHQLYLQSEAELQGAMAWVGMAEAVTDDATRSTLERCTALERESSVVVKQLLDGVLT</sequence>
<dbReference type="AlphaFoldDB" id="A0A6C7E9U5"/>
<evidence type="ECO:0000313" key="1">
    <source>
        <dbReference type="EMBL" id="BAN04434.1"/>
    </source>
</evidence>
<organism evidence="1 2">
    <name type="scientific">Ilumatobacter coccineus (strain NBRC 103263 / KCTC 29153 / YM16-304)</name>
    <dbReference type="NCBI Taxonomy" id="1313172"/>
    <lineage>
        <taxon>Bacteria</taxon>
        <taxon>Bacillati</taxon>
        <taxon>Actinomycetota</taxon>
        <taxon>Acidimicrobiia</taxon>
        <taxon>Acidimicrobiales</taxon>
        <taxon>Ilumatobacteraceae</taxon>
        <taxon>Ilumatobacter</taxon>
    </lineage>
</organism>
<dbReference type="KEGG" id="aym:YM304_41200"/>
<protein>
    <submittedName>
        <fullName evidence="1">Uncharacterized protein</fullName>
    </submittedName>
</protein>
<gene>
    <name evidence="1" type="ORF">YM304_41200</name>
</gene>
<dbReference type="Proteomes" id="UP000011863">
    <property type="component" value="Chromosome"/>
</dbReference>
<reference evidence="1 2" key="1">
    <citation type="journal article" date="2013" name="Int. J. Syst. Evol. Microbiol.">
        <title>Ilumatobacter nonamiense sp. nov. and Ilumatobacter coccineum sp. nov., isolated from seashore sand.</title>
        <authorList>
            <person name="Matsumoto A."/>
            <person name="Kasai H."/>
            <person name="Matsuo Y."/>
            <person name="Shizuri Y."/>
            <person name="Ichikawa N."/>
            <person name="Fujita N."/>
            <person name="Omura S."/>
            <person name="Takahashi Y."/>
        </authorList>
    </citation>
    <scope>NUCLEOTIDE SEQUENCE [LARGE SCALE GENOMIC DNA]</scope>
    <source>
        <strain evidence="2">NBRC 103263 / KCTC 29153 / YM16-304</strain>
    </source>
</reference>
<name>A0A6C7E9U5_ILUCY</name>
<dbReference type="RefSeq" id="WP_015443681.1">
    <property type="nucleotide sequence ID" value="NC_020520.1"/>
</dbReference>
<accession>A0A6C7E9U5</accession>
<proteinExistence type="predicted"/>
<keyword evidence="2" id="KW-1185">Reference proteome</keyword>
<evidence type="ECO:0000313" key="2">
    <source>
        <dbReference type="Proteomes" id="UP000011863"/>
    </source>
</evidence>